<reference evidence="1" key="1">
    <citation type="submission" date="2021-03" db="EMBL/GenBank/DDBJ databases">
        <authorList>
            <consortium name="Genoscope - CEA"/>
            <person name="William W."/>
        </authorList>
    </citation>
    <scope>NUCLEOTIDE SEQUENCE</scope>
    <source>
        <strain evidence="1">Doubled-haploid Pahang</strain>
    </source>
</reference>
<proteinExistence type="predicted"/>
<sequence>MLLRSCQPCTLHTALGLRGEEEIWRLGRQVSFFTRKHGLVIPSLALLLSCTGMNYAHK</sequence>
<name>A0A8D7A098_MUSAM</name>
<protein>
    <submittedName>
        <fullName evidence="1">(wild Malaysian banana) hypothetical protein</fullName>
    </submittedName>
</protein>
<organism evidence="1">
    <name type="scientific">Musa acuminata subsp. malaccensis</name>
    <name type="common">Wild banana</name>
    <name type="synonym">Musa malaccensis</name>
    <dbReference type="NCBI Taxonomy" id="214687"/>
    <lineage>
        <taxon>Eukaryota</taxon>
        <taxon>Viridiplantae</taxon>
        <taxon>Streptophyta</taxon>
        <taxon>Embryophyta</taxon>
        <taxon>Tracheophyta</taxon>
        <taxon>Spermatophyta</taxon>
        <taxon>Magnoliopsida</taxon>
        <taxon>Liliopsida</taxon>
        <taxon>Zingiberales</taxon>
        <taxon>Musaceae</taxon>
        <taxon>Musa</taxon>
    </lineage>
</organism>
<gene>
    <name evidence="1" type="ORF">GSMUA_279310.1</name>
</gene>
<accession>A0A8D7A098</accession>
<evidence type="ECO:0000313" key="1">
    <source>
        <dbReference type="EMBL" id="CAG1839966.1"/>
    </source>
</evidence>
<dbReference type="EMBL" id="HG996470">
    <property type="protein sequence ID" value="CAG1839966.1"/>
    <property type="molecule type" value="Genomic_DNA"/>
</dbReference>
<dbReference type="AlphaFoldDB" id="A0A8D7A098"/>